<name>A0ABQ4UL19_9HYPH</name>
<dbReference type="PANTHER" id="PTHR46797">
    <property type="entry name" value="HTH-TYPE TRANSCRIPTIONAL REGULATOR"/>
    <property type="match status" value="1"/>
</dbReference>
<evidence type="ECO:0000313" key="4">
    <source>
        <dbReference type="Proteomes" id="UP001055039"/>
    </source>
</evidence>
<dbReference type="InterPro" id="IPR001387">
    <property type="entry name" value="Cro/C1-type_HTH"/>
</dbReference>
<evidence type="ECO:0000259" key="2">
    <source>
        <dbReference type="PROSITE" id="PS50943"/>
    </source>
</evidence>
<evidence type="ECO:0000256" key="1">
    <source>
        <dbReference type="ARBA" id="ARBA00023125"/>
    </source>
</evidence>
<dbReference type="Pfam" id="PF07883">
    <property type="entry name" value="Cupin_2"/>
    <property type="match status" value="1"/>
</dbReference>
<accession>A0ABQ4UL19</accession>
<dbReference type="CDD" id="cd00093">
    <property type="entry name" value="HTH_XRE"/>
    <property type="match status" value="1"/>
</dbReference>
<dbReference type="InterPro" id="IPR011051">
    <property type="entry name" value="RmlC_Cupin_sf"/>
</dbReference>
<keyword evidence="1" id="KW-0238">DNA-binding</keyword>
<dbReference type="SMART" id="SM00530">
    <property type="entry name" value="HTH_XRE"/>
    <property type="match status" value="1"/>
</dbReference>
<reference evidence="3" key="1">
    <citation type="journal article" date="2021" name="Front. Microbiol.">
        <title>Comprehensive Comparative Genomics and Phenotyping of Methylobacterium Species.</title>
        <authorList>
            <person name="Alessa O."/>
            <person name="Ogura Y."/>
            <person name="Fujitani Y."/>
            <person name="Takami H."/>
            <person name="Hayashi T."/>
            <person name="Sahin N."/>
            <person name="Tani A."/>
        </authorList>
    </citation>
    <scope>NUCLEOTIDE SEQUENCE</scope>
    <source>
        <strain evidence="3">NBRC 15686</strain>
    </source>
</reference>
<comment type="caution">
    <text evidence="3">The sequence shown here is derived from an EMBL/GenBank/DDBJ whole genome shotgun (WGS) entry which is preliminary data.</text>
</comment>
<dbReference type="Proteomes" id="UP001055039">
    <property type="component" value="Unassembled WGS sequence"/>
</dbReference>
<dbReference type="CDD" id="cd02209">
    <property type="entry name" value="cupin_XRE_C"/>
    <property type="match status" value="1"/>
</dbReference>
<dbReference type="Gene3D" id="1.10.260.40">
    <property type="entry name" value="lambda repressor-like DNA-binding domains"/>
    <property type="match status" value="1"/>
</dbReference>
<feature type="domain" description="HTH cro/C1-type" evidence="2">
    <location>
        <begin position="59"/>
        <end position="113"/>
    </location>
</feature>
<keyword evidence="4" id="KW-1185">Reference proteome</keyword>
<dbReference type="InterPro" id="IPR050807">
    <property type="entry name" value="TransReg_Diox_bact_type"/>
</dbReference>
<reference evidence="3" key="2">
    <citation type="submission" date="2021-08" db="EMBL/GenBank/DDBJ databases">
        <authorList>
            <person name="Tani A."/>
            <person name="Ola A."/>
            <person name="Ogura Y."/>
            <person name="Katsura K."/>
            <person name="Hayashi T."/>
        </authorList>
    </citation>
    <scope>NUCLEOTIDE SEQUENCE</scope>
    <source>
        <strain evidence="3">NBRC 15686</strain>
    </source>
</reference>
<dbReference type="Pfam" id="PF01381">
    <property type="entry name" value="HTH_3"/>
    <property type="match status" value="1"/>
</dbReference>
<organism evidence="3 4">
    <name type="scientific">Methylorubrum aminovorans</name>
    <dbReference type="NCBI Taxonomy" id="269069"/>
    <lineage>
        <taxon>Bacteria</taxon>
        <taxon>Pseudomonadati</taxon>
        <taxon>Pseudomonadota</taxon>
        <taxon>Alphaproteobacteria</taxon>
        <taxon>Hyphomicrobiales</taxon>
        <taxon>Methylobacteriaceae</taxon>
        <taxon>Methylorubrum</taxon>
    </lineage>
</organism>
<protein>
    <recommendedName>
        <fullName evidence="2">HTH cro/C1-type domain-containing protein</fullName>
    </recommendedName>
</protein>
<dbReference type="PROSITE" id="PS50943">
    <property type="entry name" value="HTH_CROC1"/>
    <property type="match status" value="1"/>
</dbReference>
<dbReference type="SUPFAM" id="SSF51182">
    <property type="entry name" value="RmlC-like cupins"/>
    <property type="match status" value="1"/>
</dbReference>
<gene>
    <name evidence="3" type="ORF">LNAOJCKE_5095</name>
</gene>
<proteinExistence type="predicted"/>
<evidence type="ECO:0000313" key="3">
    <source>
        <dbReference type="EMBL" id="GJE67862.1"/>
    </source>
</evidence>
<dbReference type="EMBL" id="BPRC01000035">
    <property type="protein sequence ID" value="GJE67862.1"/>
    <property type="molecule type" value="Genomic_DNA"/>
</dbReference>
<dbReference type="SUPFAM" id="SSF47413">
    <property type="entry name" value="lambda repressor-like DNA-binding domains"/>
    <property type="match status" value="1"/>
</dbReference>
<dbReference type="InterPro" id="IPR013096">
    <property type="entry name" value="Cupin_2"/>
</dbReference>
<dbReference type="PANTHER" id="PTHR46797:SF1">
    <property type="entry name" value="METHYLPHOSPHONATE SYNTHASE"/>
    <property type="match status" value="1"/>
</dbReference>
<dbReference type="Gene3D" id="2.60.120.10">
    <property type="entry name" value="Jelly Rolls"/>
    <property type="match status" value="1"/>
</dbReference>
<dbReference type="RefSeq" id="WP_238228757.1">
    <property type="nucleotide sequence ID" value="NZ_BAAADH010000099.1"/>
</dbReference>
<sequence length="238" mass="25464">MAQVTKFPVSLADRGKVGVDTAVAGSQPAGLPAGSDLATVSSAPQECAKTLEKALGHQVRLLRRERDLSAAELGRAAGISLGMISKIENGQISPSLSTISGIANALNVPFTSLFSTFEEKRDCSYVKNGQGLIIDRGGTKVGHVYELLGASLGGDLAVEPYLISLEDDATPYPNFRHAGIEFIYMLSGEVVYRHLNHDYHLSPGDSLMFDSAGLHGPVQLVRTPVTYVTVIIYPRQPR</sequence>
<dbReference type="InterPro" id="IPR010982">
    <property type="entry name" value="Lambda_DNA-bd_dom_sf"/>
</dbReference>
<dbReference type="InterPro" id="IPR014710">
    <property type="entry name" value="RmlC-like_jellyroll"/>
</dbReference>